<dbReference type="AlphaFoldDB" id="A0A084W4C7"/>
<sequence length="94" mass="11007">MATSTQRRSFEEMERIRINDALSKAHSGARLMDRSSEILAFMFTINLCEDLLLKTLFHKSMWTEVMLVGGFNTTDEREGFLRRPYESEPSLDIW</sequence>
<protein>
    <submittedName>
        <fullName evidence="1 2">Uncharacterized protein</fullName>
    </submittedName>
</protein>
<accession>A0A084W4C7</accession>
<dbReference type="EMBL" id="KE525297">
    <property type="protein sequence ID" value="KFB45071.1"/>
    <property type="molecule type" value="Genomic_DNA"/>
</dbReference>
<dbReference type="VEuPathDB" id="VectorBase:ASIC012900"/>
<organism evidence="1">
    <name type="scientific">Anopheles sinensis</name>
    <name type="common">Mosquito</name>
    <dbReference type="NCBI Taxonomy" id="74873"/>
    <lineage>
        <taxon>Eukaryota</taxon>
        <taxon>Metazoa</taxon>
        <taxon>Ecdysozoa</taxon>
        <taxon>Arthropoda</taxon>
        <taxon>Hexapoda</taxon>
        <taxon>Insecta</taxon>
        <taxon>Pterygota</taxon>
        <taxon>Neoptera</taxon>
        <taxon>Endopterygota</taxon>
        <taxon>Diptera</taxon>
        <taxon>Nematocera</taxon>
        <taxon>Culicoidea</taxon>
        <taxon>Culicidae</taxon>
        <taxon>Anophelinae</taxon>
        <taxon>Anopheles</taxon>
    </lineage>
</organism>
<evidence type="ECO:0000313" key="3">
    <source>
        <dbReference type="Proteomes" id="UP000030765"/>
    </source>
</evidence>
<proteinExistence type="predicted"/>
<name>A0A084W4C7_ANOSI</name>
<reference evidence="1 3" key="1">
    <citation type="journal article" date="2014" name="BMC Genomics">
        <title>Genome sequence of Anopheles sinensis provides insight into genetics basis of mosquito competence for malaria parasites.</title>
        <authorList>
            <person name="Zhou D."/>
            <person name="Zhang D."/>
            <person name="Ding G."/>
            <person name="Shi L."/>
            <person name="Hou Q."/>
            <person name="Ye Y."/>
            <person name="Xu Y."/>
            <person name="Zhou H."/>
            <person name="Xiong C."/>
            <person name="Li S."/>
            <person name="Yu J."/>
            <person name="Hong S."/>
            <person name="Yu X."/>
            <person name="Zou P."/>
            <person name="Chen C."/>
            <person name="Chang X."/>
            <person name="Wang W."/>
            <person name="Lv Y."/>
            <person name="Sun Y."/>
            <person name="Ma L."/>
            <person name="Shen B."/>
            <person name="Zhu C."/>
        </authorList>
    </citation>
    <scope>NUCLEOTIDE SEQUENCE [LARGE SCALE GENOMIC DNA]</scope>
</reference>
<gene>
    <name evidence="1" type="ORF">ZHAS_00012900</name>
</gene>
<dbReference type="Proteomes" id="UP000030765">
    <property type="component" value="Unassembled WGS sequence"/>
</dbReference>
<dbReference type="EMBL" id="ATLV01020306">
    <property type="status" value="NOT_ANNOTATED_CDS"/>
    <property type="molecule type" value="Genomic_DNA"/>
</dbReference>
<keyword evidence="3" id="KW-1185">Reference proteome</keyword>
<evidence type="ECO:0000313" key="2">
    <source>
        <dbReference type="EnsemblMetazoa" id="ASIC012900-PA"/>
    </source>
</evidence>
<reference evidence="2" key="2">
    <citation type="submission" date="2020-05" db="UniProtKB">
        <authorList>
            <consortium name="EnsemblMetazoa"/>
        </authorList>
    </citation>
    <scope>IDENTIFICATION</scope>
</reference>
<evidence type="ECO:0000313" key="1">
    <source>
        <dbReference type="EMBL" id="KFB45071.1"/>
    </source>
</evidence>
<dbReference type="EnsemblMetazoa" id="ASIC012900-RA">
    <property type="protein sequence ID" value="ASIC012900-PA"/>
    <property type="gene ID" value="ASIC012900"/>
</dbReference>